<dbReference type="eggNOG" id="ENOG502T0DY">
    <property type="taxonomic scope" value="Eukaryota"/>
</dbReference>
<dbReference type="STRING" id="675120.N1PT06"/>
<feature type="region of interest" description="Disordered" evidence="1">
    <location>
        <begin position="88"/>
        <end position="109"/>
    </location>
</feature>
<proteinExistence type="predicted"/>
<dbReference type="OMA" id="IAFRFHK"/>
<organism evidence="2 3">
    <name type="scientific">Dothistroma septosporum (strain NZE10 / CBS 128990)</name>
    <name type="common">Red band needle blight fungus</name>
    <name type="synonym">Mycosphaerella pini</name>
    <dbReference type="NCBI Taxonomy" id="675120"/>
    <lineage>
        <taxon>Eukaryota</taxon>
        <taxon>Fungi</taxon>
        <taxon>Dikarya</taxon>
        <taxon>Ascomycota</taxon>
        <taxon>Pezizomycotina</taxon>
        <taxon>Dothideomycetes</taxon>
        <taxon>Dothideomycetidae</taxon>
        <taxon>Mycosphaerellales</taxon>
        <taxon>Mycosphaerellaceae</taxon>
        <taxon>Dothistroma</taxon>
    </lineage>
</organism>
<dbReference type="HOGENOM" id="CLU_108547_0_0_1"/>
<dbReference type="EMBL" id="KB446537">
    <property type="protein sequence ID" value="EME46591.1"/>
    <property type="molecule type" value="Genomic_DNA"/>
</dbReference>
<keyword evidence="3" id="KW-1185">Reference proteome</keyword>
<evidence type="ECO:0000256" key="1">
    <source>
        <dbReference type="SAM" id="MobiDB-lite"/>
    </source>
</evidence>
<feature type="compositionally biased region" description="Low complexity" evidence="1">
    <location>
        <begin position="97"/>
        <end position="107"/>
    </location>
</feature>
<sequence>MQATPRPHTLTLRFKQHRTTILLEVEPLQKLSEVRALLLHAVQQTHLAGNLNGHSIPQNPDEIKLGRAVDRHNLKLGFTFIDKGQPEEALTGKGKAKASATTKSPTSQVKDCPQGVGLKTGDVVAFKFASQDETGEVGDAIVDMEGDTVEQWDVLIPTVEDTYGDEGADEGIALDED</sequence>
<dbReference type="Proteomes" id="UP000016933">
    <property type="component" value="Unassembled WGS sequence"/>
</dbReference>
<reference evidence="2 3" key="2">
    <citation type="journal article" date="2012" name="PLoS Pathog.">
        <title>Diverse lifestyles and strategies of plant pathogenesis encoded in the genomes of eighteen Dothideomycetes fungi.</title>
        <authorList>
            <person name="Ohm R.A."/>
            <person name="Feau N."/>
            <person name="Henrissat B."/>
            <person name="Schoch C.L."/>
            <person name="Horwitz B.A."/>
            <person name="Barry K.W."/>
            <person name="Condon B.J."/>
            <person name="Copeland A.C."/>
            <person name="Dhillon B."/>
            <person name="Glaser F."/>
            <person name="Hesse C.N."/>
            <person name="Kosti I."/>
            <person name="LaButti K."/>
            <person name="Lindquist E.A."/>
            <person name="Lucas S."/>
            <person name="Salamov A.A."/>
            <person name="Bradshaw R.E."/>
            <person name="Ciuffetti L."/>
            <person name="Hamelin R.C."/>
            <person name="Kema G.H.J."/>
            <person name="Lawrence C."/>
            <person name="Scott J.A."/>
            <person name="Spatafora J.W."/>
            <person name="Turgeon B.G."/>
            <person name="de Wit P.J.G.M."/>
            <person name="Zhong S."/>
            <person name="Goodwin S.B."/>
            <person name="Grigoriev I.V."/>
        </authorList>
    </citation>
    <scope>NUCLEOTIDE SEQUENCE [LARGE SCALE GENOMIC DNA]</scope>
    <source>
        <strain evidence="3">NZE10 / CBS 128990</strain>
    </source>
</reference>
<protein>
    <submittedName>
        <fullName evidence="2">Uncharacterized protein</fullName>
    </submittedName>
</protein>
<evidence type="ECO:0000313" key="2">
    <source>
        <dbReference type="EMBL" id="EME46591.1"/>
    </source>
</evidence>
<dbReference type="AlphaFoldDB" id="N1PT06"/>
<gene>
    <name evidence="2" type="ORF">DOTSEDRAFT_169284</name>
</gene>
<accession>N1PT06</accession>
<reference evidence="3" key="1">
    <citation type="journal article" date="2012" name="PLoS Genet.">
        <title>The genomes of the fungal plant pathogens Cladosporium fulvum and Dothistroma septosporum reveal adaptation to different hosts and lifestyles but also signatures of common ancestry.</title>
        <authorList>
            <person name="de Wit P.J.G.M."/>
            <person name="van der Burgt A."/>
            <person name="Oekmen B."/>
            <person name="Stergiopoulos I."/>
            <person name="Abd-Elsalam K.A."/>
            <person name="Aerts A.L."/>
            <person name="Bahkali A.H."/>
            <person name="Beenen H.G."/>
            <person name="Chettri P."/>
            <person name="Cox M.P."/>
            <person name="Datema E."/>
            <person name="de Vries R.P."/>
            <person name="Dhillon B."/>
            <person name="Ganley A.R."/>
            <person name="Griffiths S.A."/>
            <person name="Guo Y."/>
            <person name="Hamelin R.C."/>
            <person name="Henrissat B."/>
            <person name="Kabir M.S."/>
            <person name="Jashni M.K."/>
            <person name="Kema G."/>
            <person name="Klaubauf S."/>
            <person name="Lapidus A."/>
            <person name="Levasseur A."/>
            <person name="Lindquist E."/>
            <person name="Mehrabi R."/>
            <person name="Ohm R.A."/>
            <person name="Owen T.J."/>
            <person name="Salamov A."/>
            <person name="Schwelm A."/>
            <person name="Schijlen E."/>
            <person name="Sun H."/>
            <person name="van den Burg H.A."/>
            <person name="van Ham R.C.H.J."/>
            <person name="Zhang S."/>
            <person name="Goodwin S.B."/>
            <person name="Grigoriev I.V."/>
            <person name="Collemare J."/>
            <person name="Bradshaw R.E."/>
        </authorList>
    </citation>
    <scope>NUCLEOTIDE SEQUENCE [LARGE SCALE GENOMIC DNA]</scope>
    <source>
        <strain evidence="3">NZE10 / CBS 128990</strain>
    </source>
</reference>
<dbReference type="OrthoDB" id="5376498at2759"/>
<evidence type="ECO:0000313" key="3">
    <source>
        <dbReference type="Proteomes" id="UP000016933"/>
    </source>
</evidence>
<name>N1PT06_DOTSN</name>